<dbReference type="EMBL" id="OY726397">
    <property type="protein sequence ID" value="CAJ1509497.1"/>
    <property type="molecule type" value="Genomic_DNA"/>
</dbReference>
<evidence type="ECO:0000256" key="1">
    <source>
        <dbReference type="SAM" id="SignalP"/>
    </source>
</evidence>
<reference evidence="2 3" key="1">
    <citation type="submission" date="2023-08" db="EMBL/GenBank/DDBJ databases">
        <authorList>
            <person name="Folkvardsen B D."/>
            <person name="Norman A."/>
        </authorList>
    </citation>
    <scope>NUCLEOTIDE SEQUENCE [LARGE SCALE GENOMIC DNA]</scope>
    <source>
        <strain evidence="2 3">Mu0053</strain>
    </source>
</reference>
<dbReference type="Proteomes" id="UP001190465">
    <property type="component" value="Chromosome"/>
</dbReference>
<accession>A0ABM9M382</accession>
<feature type="chain" id="PRO_5045041959" description="Secreted protein" evidence="1">
    <location>
        <begin position="29"/>
        <end position="140"/>
    </location>
</feature>
<keyword evidence="1" id="KW-0732">Signal</keyword>
<sequence>MKLASTRALVTTGALTAAMLGFAAVASAAPPPLLNGTYTGTGGADEFLWTISSTCAPAACTATVSSNQGWISPATYYGDSWHFVVTKPDGAICDDGRYAPAFISIDVNPVTLGGTVSSDSNYGCPGGHIDRTPFQLTKVG</sequence>
<evidence type="ECO:0000313" key="2">
    <source>
        <dbReference type="EMBL" id="CAJ1509497.1"/>
    </source>
</evidence>
<dbReference type="RefSeq" id="WP_308479515.1">
    <property type="nucleotide sequence ID" value="NZ_OY726397.1"/>
</dbReference>
<evidence type="ECO:0000313" key="3">
    <source>
        <dbReference type="Proteomes" id="UP001190465"/>
    </source>
</evidence>
<gene>
    <name evidence="2" type="ORF">MU0053_004203</name>
</gene>
<keyword evidence="3" id="KW-1185">Reference proteome</keyword>
<evidence type="ECO:0008006" key="4">
    <source>
        <dbReference type="Google" id="ProtNLM"/>
    </source>
</evidence>
<proteinExistence type="predicted"/>
<name>A0ABM9M382_9MYCO</name>
<feature type="signal peptide" evidence="1">
    <location>
        <begin position="1"/>
        <end position="28"/>
    </location>
</feature>
<protein>
    <recommendedName>
        <fullName evidence="4">Secreted protein</fullName>
    </recommendedName>
</protein>
<organism evidence="2 3">
    <name type="scientific">[Mycobacterium] burgundiense</name>
    <dbReference type="NCBI Taxonomy" id="3064286"/>
    <lineage>
        <taxon>Bacteria</taxon>
        <taxon>Bacillati</taxon>
        <taxon>Actinomycetota</taxon>
        <taxon>Actinomycetes</taxon>
        <taxon>Mycobacteriales</taxon>
        <taxon>Mycobacteriaceae</taxon>
        <taxon>Mycolicibacterium</taxon>
    </lineage>
</organism>